<dbReference type="PANTHER" id="PTHR47495">
    <property type="entry name" value="ALDEHYDE DEHYDROGENASE"/>
    <property type="match status" value="1"/>
</dbReference>
<proteinExistence type="predicted"/>
<evidence type="ECO:0000259" key="2">
    <source>
        <dbReference type="Pfam" id="PF20256"/>
    </source>
</evidence>
<gene>
    <name evidence="3" type="ORF">AV942_11510</name>
</gene>
<feature type="domain" description="Aldehyde oxidase/xanthine dehydrogenase second molybdopterin binding" evidence="2">
    <location>
        <begin position="648"/>
        <end position="729"/>
    </location>
</feature>
<accession>A0AAC8XK76</accession>
<dbReference type="Pfam" id="PF02738">
    <property type="entry name" value="MoCoBD_1"/>
    <property type="match status" value="1"/>
</dbReference>
<dbReference type="PANTHER" id="PTHR47495:SF1">
    <property type="entry name" value="BLL3820 PROTEIN"/>
    <property type="match status" value="1"/>
</dbReference>
<dbReference type="GO" id="GO:0016491">
    <property type="term" value="F:oxidoreductase activity"/>
    <property type="evidence" value="ECO:0007669"/>
    <property type="project" value="InterPro"/>
</dbReference>
<name>A0AAC8XK76_9ALTE</name>
<evidence type="ECO:0000313" key="4">
    <source>
        <dbReference type="Proteomes" id="UP000061468"/>
    </source>
</evidence>
<dbReference type="InterPro" id="IPR046867">
    <property type="entry name" value="AldOxase/xan_DH_MoCoBD2"/>
</dbReference>
<dbReference type="PROSITE" id="PS51318">
    <property type="entry name" value="TAT"/>
    <property type="match status" value="1"/>
</dbReference>
<sequence>MNIEQHDNDETQSVREYLIYGAKLSRRAFLGGSGALIASLALDPKLAFAAANSSQPTSLDAAKPASWIEIHADNTVLIRTGKCDFGQSSIFTAYRQIVAEELSIPVANITNVVWGDTDVTPDGGGTFGLLRTNVQNLRKVAAYIREAVLTLAAEKFAVAKDSLNIKDGVIMAGNHTISYGELLANQNWSLNIPVRGELTSFMGIVVTGEPPMKPVSEYTIIGQPLKNPIVRPKVAGDNIWVGDVKLPGMLHARVIHPKTLGSTLLKAGRLDKTLFANSQIVTINNLLAVVSSDEWEAVQAARSVEAKTQWSDWQGIPTTSTGLQQFLHDKPSWDDVPDMQSRAAKGDINMPVAKTHSAEYFMPYYKHAPIGPMVSVAEVKDGKVVVHTHSQNPQFLRMAIAKILKQPEADVIIKTYIGPGHFGRSNGGNAGSEDEAALLAVKLGVPVRVQWMRHDDMQWSTNSSAMLSQINIGLDEQGRIATYQAVHSGPPMQDDRPIGAILAGKETILPPTPDNPSFLHGLGIFIADTWVYGSVENIAETGRGMYQLGQQESPINVGIRDHSMRTPIQFQQNFPRETAMSEAAALAGMDAIDFRLAHITEPRFKAILERLKIEADWDSRPSPSPQASANGSQAVHGRGVSIMLRDNGYWACAAHIAVIPDTGEVKVERITLVSDTGIVVNPLQLKRQAEAGCIMGVSQALHEEVSFDNSKLTCTDWYSYPILKMAEVPKIKVVIAPDKTATMYGQGSESANALASSAIAGAFYDATGKAIRRLPLKPDYVKKALSA</sequence>
<evidence type="ECO:0000259" key="1">
    <source>
        <dbReference type="Pfam" id="PF02738"/>
    </source>
</evidence>
<dbReference type="EMBL" id="CP013928">
    <property type="protein sequence ID" value="AMJ78872.1"/>
    <property type="molecule type" value="Genomic_DNA"/>
</dbReference>
<dbReference type="InterPro" id="IPR008274">
    <property type="entry name" value="AldOxase/xan_DH_MoCoBD1"/>
</dbReference>
<evidence type="ECO:0000313" key="3">
    <source>
        <dbReference type="EMBL" id="AMJ78872.1"/>
    </source>
</evidence>
<organism evidence="3 4">
    <name type="scientific">Alteromonas mediterranea</name>
    <dbReference type="NCBI Taxonomy" id="314275"/>
    <lineage>
        <taxon>Bacteria</taxon>
        <taxon>Pseudomonadati</taxon>
        <taxon>Pseudomonadota</taxon>
        <taxon>Gammaproteobacteria</taxon>
        <taxon>Alteromonadales</taxon>
        <taxon>Alteromonadaceae</taxon>
        <taxon>Alteromonas/Salinimonas group</taxon>
        <taxon>Alteromonas</taxon>
    </lineage>
</organism>
<dbReference type="InterPro" id="IPR006311">
    <property type="entry name" value="TAT_signal"/>
</dbReference>
<feature type="domain" description="Aldehyde oxidase/xanthine dehydrogenase second molybdopterin binding" evidence="2">
    <location>
        <begin position="61"/>
        <end position="188"/>
    </location>
</feature>
<dbReference type="SUPFAM" id="SSF56003">
    <property type="entry name" value="Molybdenum cofactor-binding domain"/>
    <property type="match status" value="2"/>
</dbReference>
<dbReference type="AlphaFoldDB" id="A0AAC8XK76"/>
<feature type="domain" description="Aldehyde oxidase/xanthine dehydrogenase first molybdopterin binding" evidence="1">
    <location>
        <begin position="343"/>
        <end position="484"/>
    </location>
</feature>
<dbReference type="InterPro" id="IPR052516">
    <property type="entry name" value="N-heterocyclic_Hydroxylase"/>
</dbReference>
<reference evidence="3 4" key="1">
    <citation type="submission" date="2015-12" db="EMBL/GenBank/DDBJ databases">
        <title>Intraspecies pangenome expansion in the marine bacterium Alteromonas.</title>
        <authorList>
            <person name="Lopez-Perez M."/>
            <person name="Rodriguez-Valera F."/>
        </authorList>
    </citation>
    <scope>NUCLEOTIDE SEQUENCE [LARGE SCALE GENOMIC DNA]</scope>
    <source>
        <strain evidence="3 4">UM8</strain>
    </source>
</reference>
<dbReference type="Proteomes" id="UP000061468">
    <property type="component" value="Chromosome"/>
</dbReference>
<dbReference type="Pfam" id="PF20256">
    <property type="entry name" value="MoCoBD_2"/>
    <property type="match status" value="2"/>
</dbReference>
<protein>
    <submittedName>
        <fullName evidence="3">Twin-arginine translocation pathway signal protein</fullName>
    </submittedName>
</protein>
<dbReference type="RefSeq" id="WP_015067390.1">
    <property type="nucleotide sequence ID" value="NZ_CAXGIV010000038.1"/>
</dbReference>
<dbReference type="InterPro" id="IPR037165">
    <property type="entry name" value="AldOxase/xan_DH_Mopterin-bd_sf"/>
</dbReference>
<dbReference type="Gene3D" id="3.30.365.10">
    <property type="entry name" value="Aldehyde oxidase/xanthine dehydrogenase, molybdopterin binding domain"/>
    <property type="match status" value="4"/>
</dbReference>
<dbReference type="Gene3D" id="3.90.1170.50">
    <property type="entry name" value="Aldehyde oxidase/xanthine dehydrogenase, a/b hammerhead"/>
    <property type="match status" value="1"/>
</dbReference>